<protein>
    <submittedName>
        <fullName evidence="2">Uncharacterized protein</fullName>
    </submittedName>
</protein>
<evidence type="ECO:0000313" key="2">
    <source>
        <dbReference type="EMBL" id="TDQ64457.1"/>
    </source>
</evidence>
<proteinExistence type="predicted"/>
<gene>
    <name evidence="2" type="ORF">ATL17_2476</name>
</gene>
<dbReference type="EMBL" id="SNYR01000002">
    <property type="protein sequence ID" value="TDQ64457.1"/>
    <property type="molecule type" value="Genomic_DNA"/>
</dbReference>
<accession>A0A4R6VMZ6</accession>
<reference evidence="2 3" key="1">
    <citation type="submission" date="2019-03" db="EMBL/GenBank/DDBJ databases">
        <title>Genomic Encyclopedia of Type Strains, Phase III (KMG-III): the genomes of soil and plant-associated and newly described type strains.</title>
        <authorList>
            <person name="Whitman W."/>
        </authorList>
    </citation>
    <scope>NUCLEOTIDE SEQUENCE [LARGE SCALE GENOMIC DNA]</scope>
    <source>
        <strain evidence="2 3">CGMCC 1.7002</strain>
    </source>
</reference>
<dbReference type="Proteomes" id="UP000295391">
    <property type="component" value="Unassembled WGS sequence"/>
</dbReference>
<dbReference type="AlphaFoldDB" id="A0A4R6VMZ6"/>
<feature type="region of interest" description="Disordered" evidence="1">
    <location>
        <begin position="1"/>
        <end position="20"/>
    </location>
</feature>
<name>A0A4R6VMZ6_9HYPH</name>
<organism evidence="2 3">
    <name type="scientific">Maritalea mobilis</name>
    <dbReference type="NCBI Taxonomy" id="483324"/>
    <lineage>
        <taxon>Bacteria</taxon>
        <taxon>Pseudomonadati</taxon>
        <taxon>Pseudomonadota</taxon>
        <taxon>Alphaproteobacteria</taxon>
        <taxon>Hyphomicrobiales</taxon>
        <taxon>Devosiaceae</taxon>
        <taxon>Maritalea</taxon>
    </lineage>
</organism>
<sequence>MLKARSRNENQSTRGRTSRDVGIVSFSWSQSTPALCRVERTTKVHC</sequence>
<evidence type="ECO:0000313" key="3">
    <source>
        <dbReference type="Proteomes" id="UP000295391"/>
    </source>
</evidence>
<comment type="caution">
    <text evidence="2">The sequence shown here is derived from an EMBL/GenBank/DDBJ whole genome shotgun (WGS) entry which is preliminary data.</text>
</comment>
<keyword evidence="3" id="KW-1185">Reference proteome</keyword>
<evidence type="ECO:0000256" key="1">
    <source>
        <dbReference type="SAM" id="MobiDB-lite"/>
    </source>
</evidence>